<evidence type="ECO:0000313" key="3">
    <source>
        <dbReference type="Proteomes" id="UP000295063"/>
    </source>
</evidence>
<organism evidence="2 3">
    <name type="scientific">Anaerospora hongkongensis</name>
    <dbReference type="NCBI Taxonomy" id="244830"/>
    <lineage>
        <taxon>Bacteria</taxon>
        <taxon>Bacillati</taxon>
        <taxon>Bacillota</taxon>
        <taxon>Negativicutes</taxon>
        <taxon>Selenomonadales</taxon>
        <taxon>Sporomusaceae</taxon>
        <taxon>Anaerospora</taxon>
    </lineage>
</organism>
<dbReference type="EMBL" id="SLUI01000006">
    <property type="protein sequence ID" value="TCL37440.1"/>
    <property type="molecule type" value="Genomic_DNA"/>
</dbReference>
<gene>
    <name evidence="2" type="ORF">EV210_106309</name>
</gene>
<name>A0A4R1Q7R2_9FIRM</name>
<reference evidence="2 3" key="1">
    <citation type="submission" date="2019-03" db="EMBL/GenBank/DDBJ databases">
        <title>Genomic Encyclopedia of Type Strains, Phase IV (KMG-IV): sequencing the most valuable type-strain genomes for metagenomic binning, comparative biology and taxonomic classification.</title>
        <authorList>
            <person name="Goeker M."/>
        </authorList>
    </citation>
    <scope>NUCLEOTIDE SEQUENCE [LARGE SCALE GENOMIC DNA]</scope>
    <source>
        <strain evidence="2 3">DSM 15969</strain>
    </source>
</reference>
<sequence>MRYLELEEVIYIYTEIIQRTGGQAGITNEKALESILAKPLVTFEGEELYPDLFTKTAVLAYAFIHSRPFLDGNKRIAILCAMFLLRSNGYQVTASQDSLYELVMGTEAGKLQVDHLVNWFRKNTVPY</sequence>
<dbReference type="PROSITE" id="PS51459">
    <property type="entry name" value="FIDO"/>
    <property type="match status" value="1"/>
</dbReference>
<comment type="caution">
    <text evidence="2">The sequence shown here is derived from an EMBL/GenBank/DDBJ whole genome shotgun (WGS) entry which is preliminary data.</text>
</comment>
<dbReference type="Proteomes" id="UP000295063">
    <property type="component" value="Unassembled WGS sequence"/>
</dbReference>
<dbReference type="SUPFAM" id="SSF140931">
    <property type="entry name" value="Fic-like"/>
    <property type="match status" value="1"/>
</dbReference>
<dbReference type="InterPro" id="IPR006440">
    <property type="entry name" value="Doc"/>
</dbReference>
<keyword evidence="3" id="KW-1185">Reference proteome</keyword>
<evidence type="ECO:0000259" key="1">
    <source>
        <dbReference type="PROSITE" id="PS51459"/>
    </source>
</evidence>
<dbReference type="Pfam" id="PF02661">
    <property type="entry name" value="Fic"/>
    <property type="match status" value="1"/>
</dbReference>
<dbReference type="PANTHER" id="PTHR39426">
    <property type="entry name" value="HOMOLOGY TO DEATH-ON-CURING PROTEIN OF PHAGE P1"/>
    <property type="match status" value="1"/>
</dbReference>
<dbReference type="PANTHER" id="PTHR39426:SF1">
    <property type="entry name" value="HOMOLOGY TO DEATH-ON-CURING PROTEIN OF PHAGE P1"/>
    <property type="match status" value="1"/>
</dbReference>
<protein>
    <submittedName>
        <fullName evidence="2">Death-on-curing protein</fullName>
    </submittedName>
</protein>
<evidence type="ECO:0000313" key="2">
    <source>
        <dbReference type="EMBL" id="TCL37440.1"/>
    </source>
</evidence>
<dbReference type="InterPro" id="IPR003812">
    <property type="entry name" value="Fido"/>
</dbReference>
<dbReference type="NCBIfam" id="TIGR01550">
    <property type="entry name" value="DOC_P1"/>
    <property type="match status" value="1"/>
</dbReference>
<feature type="domain" description="Fido" evidence="1">
    <location>
        <begin position="4"/>
        <end position="122"/>
    </location>
</feature>
<dbReference type="RefSeq" id="WP_132080033.1">
    <property type="nucleotide sequence ID" value="NZ_DALYTA010000049.1"/>
</dbReference>
<proteinExistence type="predicted"/>
<dbReference type="Gene3D" id="1.20.120.1870">
    <property type="entry name" value="Fic/DOC protein, Fido domain"/>
    <property type="match status" value="1"/>
</dbReference>
<dbReference type="OrthoDB" id="9802752at2"/>
<dbReference type="InterPro" id="IPR036597">
    <property type="entry name" value="Fido-like_dom_sf"/>
</dbReference>
<dbReference type="PIRSF" id="PIRSF018297">
    <property type="entry name" value="Doc"/>
    <property type="match status" value="1"/>
</dbReference>
<accession>A0A4R1Q7R2</accession>
<dbReference type="GO" id="GO:0016301">
    <property type="term" value="F:kinase activity"/>
    <property type="evidence" value="ECO:0007669"/>
    <property type="project" value="InterPro"/>
</dbReference>
<dbReference type="AlphaFoldDB" id="A0A4R1Q7R2"/>
<dbReference type="InterPro" id="IPR053737">
    <property type="entry name" value="Type_II_TA_Toxin"/>
</dbReference>